<evidence type="ECO:0000256" key="1">
    <source>
        <dbReference type="SAM" id="MobiDB-lite"/>
    </source>
</evidence>
<comment type="caution">
    <text evidence="2">The sequence shown here is derived from an EMBL/GenBank/DDBJ whole genome shotgun (WGS) entry which is preliminary data.</text>
</comment>
<feature type="region of interest" description="Disordered" evidence="1">
    <location>
        <begin position="1"/>
        <end position="58"/>
    </location>
</feature>
<feature type="compositionally biased region" description="Basic and acidic residues" evidence="1">
    <location>
        <begin position="12"/>
        <end position="52"/>
    </location>
</feature>
<evidence type="ECO:0000313" key="2">
    <source>
        <dbReference type="EMBL" id="ELY95300.1"/>
    </source>
</evidence>
<dbReference type="AlphaFoldDB" id="M0A944"/>
<sequence length="80" mass="9141">MVRDGIFVHVSGEGREQRTEGTGKKRRDGEDRKDEKDRGGEDGEDRKNRKDGSNVLTACPQNMTLRFIKAEFHPQGRRTP</sequence>
<accession>M0A944</accession>
<organism evidence="2 3">
    <name type="scientific">Natrialba chahannaoensis JCM 10990</name>
    <dbReference type="NCBI Taxonomy" id="1227492"/>
    <lineage>
        <taxon>Archaea</taxon>
        <taxon>Methanobacteriati</taxon>
        <taxon>Methanobacteriota</taxon>
        <taxon>Stenosarchaea group</taxon>
        <taxon>Halobacteria</taxon>
        <taxon>Halobacteriales</taxon>
        <taxon>Natrialbaceae</taxon>
        <taxon>Natrialba</taxon>
    </lineage>
</organism>
<dbReference type="RefSeq" id="WP_006168839.1">
    <property type="nucleotide sequence ID" value="NZ_AOIN01000091.1"/>
</dbReference>
<protein>
    <submittedName>
        <fullName evidence="2">Uncharacterized protein</fullName>
    </submittedName>
</protein>
<evidence type="ECO:0000313" key="3">
    <source>
        <dbReference type="Proteomes" id="UP000011693"/>
    </source>
</evidence>
<dbReference type="STRING" id="1227492.C482_16683"/>
<gene>
    <name evidence="2" type="ORF">C482_16683</name>
</gene>
<dbReference type="EMBL" id="AOIN01000091">
    <property type="protein sequence ID" value="ELY95300.1"/>
    <property type="molecule type" value="Genomic_DNA"/>
</dbReference>
<proteinExistence type="predicted"/>
<keyword evidence="3" id="KW-1185">Reference proteome</keyword>
<reference evidence="2 3" key="1">
    <citation type="journal article" date="2014" name="PLoS Genet.">
        <title>Phylogenetically driven sequencing of extremely halophilic archaea reveals strategies for static and dynamic osmo-response.</title>
        <authorList>
            <person name="Becker E.A."/>
            <person name="Seitzer P.M."/>
            <person name="Tritt A."/>
            <person name="Larsen D."/>
            <person name="Krusor M."/>
            <person name="Yao A.I."/>
            <person name="Wu D."/>
            <person name="Madern D."/>
            <person name="Eisen J.A."/>
            <person name="Darling A.E."/>
            <person name="Facciotti M.T."/>
        </authorList>
    </citation>
    <scope>NUCLEOTIDE SEQUENCE [LARGE SCALE GENOMIC DNA]</scope>
    <source>
        <strain evidence="2 3">JCM 10990</strain>
    </source>
</reference>
<dbReference type="Proteomes" id="UP000011693">
    <property type="component" value="Unassembled WGS sequence"/>
</dbReference>
<name>M0A944_9EURY</name>